<accession>F4RIN6</accession>
<feature type="coiled-coil region" evidence="1">
    <location>
        <begin position="23"/>
        <end position="68"/>
    </location>
</feature>
<dbReference type="InParanoid" id="F4RIN6"/>
<evidence type="ECO:0000256" key="1">
    <source>
        <dbReference type="SAM" id="Coils"/>
    </source>
</evidence>
<sequence length="106" mass="12600">MEMNQIDEDQNYLDEILIEAEHEAEKQAQILRKEDEARAVEERKATRLQKAAEKYEKEEIAREQRRRRMEGSQTHIRDAIVNNAVEVFDSFDVGYWTLGWADFRIG</sequence>
<dbReference type="GeneID" id="18929883"/>
<protein>
    <submittedName>
        <fullName evidence="2">Uncharacterized protein</fullName>
    </submittedName>
</protein>
<reference evidence="3" key="1">
    <citation type="journal article" date="2011" name="Proc. Natl. Acad. Sci. U.S.A.">
        <title>Obligate biotrophy features unraveled by the genomic analysis of rust fungi.</title>
        <authorList>
            <person name="Duplessis S."/>
            <person name="Cuomo C.A."/>
            <person name="Lin Y.-C."/>
            <person name="Aerts A."/>
            <person name="Tisserant E."/>
            <person name="Veneault-Fourrey C."/>
            <person name="Joly D.L."/>
            <person name="Hacquard S."/>
            <person name="Amselem J."/>
            <person name="Cantarel B.L."/>
            <person name="Chiu R."/>
            <person name="Coutinho P.M."/>
            <person name="Feau N."/>
            <person name="Field M."/>
            <person name="Frey P."/>
            <person name="Gelhaye E."/>
            <person name="Goldberg J."/>
            <person name="Grabherr M.G."/>
            <person name="Kodira C.D."/>
            <person name="Kohler A."/>
            <person name="Kuees U."/>
            <person name="Lindquist E.A."/>
            <person name="Lucas S.M."/>
            <person name="Mago R."/>
            <person name="Mauceli E."/>
            <person name="Morin E."/>
            <person name="Murat C."/>
            <person name="Pangilinan J.L."/>
            <person name="Park R."/>
            <person name="Pearson M."/>
            <person name="Quesneville H."/>
            <person name="Rouhier N."/>
            <person name="Sakthikumar S."/>
            <person name="Salamov A.A."/>
            <person name="Schmutz J."/>
            <person name="Selles B."/>
            <person name="Shapiro H."/>
            <person name="Tanguay P."/>
            <person name="Tuskan G.A."/>
            <person name="Henrissat B."/>
            <person name="Van de Peer Y."/>
            <person name="Rouze P."/>
            <person name="Ellis J.G."/>
            <person name="Dodds P.N."/>
            <person name="Schein J.E."/>
            <person name="Zhong S."/>
            <person name="Hamelin R.C."/>
            <person name="Grigoriev I.V."/>
            <person name="Szabo L.J."/>
            <person name="Martin F."/>
        </authorList>
    </citation>
    <scope>NUCLEOTIDE SEQUENCE [LARGE SCALE GENOMIC DNA]</scope>
    <source>
        <strain evidence="3">98AG31 / pathotype 3-4-7</strain>
    </source>
</reference>
<dbReference type="RefSeq" id="XP_007409134.1">
    <property type="nucleotide sequence ID" value="XM_007409072.1"/>
</dbReference>
<organism evidence="3">
    <name type="scientific">Melampsora larici-populina (strain 98AG31 / pathotype 3-4-7)</name>
    <name type="common">Poplar leaf rust fungus</name>
    <dbReference type="NCBI Taxonomy" id="747676"/>
    <lineage>
        <taxon>Eukaryota</taxon>
        <taxon>Fungi</taxon>
        <taxon>Dikarya</taxon>
        <taxon>Basidiomycota</taxon>
        <taxon>Pucciniomycotina</taxon>
        <taxon>Pucciniomycetes</taxon>
        <taxon>Pucciniales</taxon>
        <taxon>Melampsoraceae</taxon>
        <taxon>Melampsora</taxon>
    </lineage>
</organism>
<dbReference type="Proteomes" id="UP000001072">
    <property type="component" value="Unassembled WGS sequence"/>
</dbReference>
<dbReference type="HOGENOM" id="CLU_2223817_0_0_1"/>
<evidence type="ECO:0000313" key="3">
    <source>
        <dbReference type="Proteomes" id="UP000001072"/>
    </source>
</evidence>
<dbReference type="KEGG" id="mlr:MELLADRAFT_62353"/>
<dbReference type="AlphaFoldDB" id="F4RIN6"/>
<dbReference type="EMBL" id="GL883103">
    <property type="protein sequence ID" value="EGG07802.1"/>
    <property type="molecule type" value="Genomic_DNA"/>
</dbReference>
<name>F4RIN6_MELLP</name>
<proteinExistence type="predicted"/>
<dbReference type="VEuPathDB" id="FungiDB:MELLADRAFT_62353"/>
<gene>
    <name evidence="2" type="ORF">MELLADRAFT_62353</name>
</gene>
<evidence type="ECO:0000313" key="2">
    <source>
        <dbReference type="EMBL" id="EGG07802.1"/>
    </source>
</evidence>
<keyword evidence="3" id="KW-1185">Reference proteome</keyword>
<keyword evidence="1" id="KW-0175">Coiled coil</keyword>